<dbReference type="Proteomes" id="UP000886998">
    <property type="component" value="Unassembled WGS sequence"/>
</dbReference>
<protein>
    <submittedName>
        <fullName evidence="2">N-acetyltransferase domain-containing protein</fullName>
    </submittedName>
</protein>
<evidence type="ECO:0000259" key="1">
    <source>
        <dbReference type="PROSITE" id="PS51186"/>
    </source>
</evidence>
<dbReference type="SUPFAM" id="SSF55729">
    <property type="entry name" value="Acyl-CoA N-acyltransferases (Nat)"/>
    <property type="match status" value="1"/>
</dbReference>
<organism evidence="2 3">
    <name type="scientific">Trichonephila inaurata madagascariensis</name>
    <dbReference type="NCBI Taxonomy" id="2747483"/>
    <lineage>
        <taxon>Eukaryota</taxon>
        <taxon>Metazoa</taxon>
        <taxon>Ecdysozoa</taxon>
        <taxon>Arthropoda</taxon>
        <taxon>Chelicerata</taxon>
        <taxon>Arachnida</taxon>
        <taxon>Araneae</taxon>
        <taxon>Araneomorphae</taxon>
        <taxon>Entelegynae</taxon>
        <taxon>Araneoidea</taxon>
        <taxon>Nephilidae</taxon>
        <taxon>Trichonephila</taxon>
        <taxon>Trichonephila inaurata</taxon>
    </lineage>
</organism>
<dbReference type="EMBL" id="BMAV01013111">
    <property type="protein sequence ID" value="GFY60343.1"/>
    <property type="molecule type" value="Genomic_DNA"/>
</dbReference>
<keyword evidence="3" id="KW-1185">Reference proteome</keyword>
<reference evidence="2" key="1">
    <citation type="submission" date="2020-08" db="EMBL/GenBank/DDBJ databases">
        <title>Multicomponent nature underlies the extraordinary mechanical properties of spider dragline silk.</title>
        <authorList>
            <person name="Kono N."/>
            <person name="Nakamura H."/>
            <person name="Mori M."/>
            <person name="Yoshida Y."/>
            <person name="Ohtoshi R."/>
            <person name="Malay A.D."/>
            <person name="Moran D.A.P."/>
            <person name="Tomita M."/>
            <person name="Numata K."/>
            <person name="Arakawa K."/>
        </authorList>
    </citation>
    <scope>NUCLEOTIDE SEQUENCE</scope>
</reference>
<feature type="domain" description="N-acetyltransferase" evidence="1">
    <location>
        <begin position="38"/>
        <end position="183"/>
    </location>
</feature>
<proteinExistence type="predicted"/>
<comment type="caution">
    <text evidence="2">The sequence shown here is derived from an EMBL/GenBank/DDBJ whole genome shotgun (WGS) entry which is preliminary data.</text>
</comment>
<dbReference type="Pfam" id="PF00583">
    <property type="entry name" value="Acetyltransf_1"/>
    <property type="match status" value="1"/>
</dbReference>
<dbReference type="Gene3D" id="3.40.630.30">
    <property type="match status" value="1"/>
</dbReference>
<dbReference type="OrthoDB" id="5771378at2759"/>
<dbReference type="CDD" id="cd04301">
    <property type="entry name" value="NAT_SF"/>
    <property type="match status" value="1"/>
</dbReference>
<dbReference type="Pfam" id="PF18014">
    <property type="entry name" value="Acetyltransf_18"/>
    <property type="match status" value="1"/>
</dbReference>
<dbReference type="PANTHER" id="PTHR47237">
    <property type="entry name" value="SLL0310 PROTEIN"/>
    <property type="match status" value="1"/>
</dbReference>
<gene>
    <name evidence="2" type="primary">X975_19628</name>
    <name evidence="2" type="ORF">TNIN_196031</name>
</gene>
<sequence>MFLGKENFQSKRVRLNFHPREVFQYWKSDLKAMEKPSYTVRLMTEDDVPQTLDVWRSTGMQEGTHCLYTWLKVDPEAFQIAVTDSGEVIAVCCAVIHHPNLAFVGVYAVREKYRGCGIGKEVWDKCMKHVENMNVVINAVPDKVLLYRDKGGFPILETEWACVVNETEEPINHEALSNEVPDGVEIVPFQDSHLPAMFEYDLALIGYDRKLALELNCKEFDSKTFVAFKDGKCVGFGTIKRSCHNVGQVGPLYADDPAVAEVMLRTLIESHPDVKGFAMMTISSNVPANNFIKKIGCPTTEECPRLYRKEKVEVDKSKVIAHFDLNFCPY</sequence>
<feature type="domain" description="N-acetyltransferase" evidence="1">
    <location>
        <begin position="184"/>
        <end position="321"/>
    </location>
</feature>
<dbReference type="InterPro" id="IPR016181">
    <property type="entry name" value="Acyl_CoA_acyltransferase"/>
</dbReference>
<dbReference type="InterPro" id="IPR041496">
    <property type="entry name" value="YitH/HolE_GNAT"/>
</dbReference>
<dbReference type="InterPro" id="IPR000182">
    <property type="entry name" value="GNAT_dom"/>
</dbReference>
<dbReference type="GO" id="GO:0016747">
    <property type="term" value="F:acyltransferase activity, transferring groups other than amino-acyl groups"/>
    <property type="evidence" value="ECO:0007669"/>
    <property type="project" value="InterPro"/>
</dbReference>
<evidence type="ECO:0000313" key="2">
    <source>
        <dbReference type="EMBL" id="GFY60343.1"/>
    </source>
</evidence>
<accession>A0A8X6XWF5</accession>
<dbReference type="PANTHER" id="PTHR47237:SF1">
    <property type="entry name" value="SLL0310 PROTEIN"/>
    <property type="match status" value="1"/>
</dbReference>
<dbReference type="PROSITE" id="PS51186">
    <property type="entry name" value="GNAT"/>
    <property type="match status" value="2"/>
</dbReference>
<name>A0A8X6XWF5_9ARAC</name>
<dbReference type="AlphaFoldDB" id="A0A8X6XWF5"/>
<dbReference type="Gene3D" id="3.40.630.90">
    <property type="match status" value="1"/>
</dbReference>
<evidence type="ECO:0000313" key="3">
    <source>
        <dbReference type="Proteomes" id="UP000886998"/>
    </source>
</evidence>
<dbReference type="InterPro" id="IPR052729">
    <property type="entry name" value="Acyl/Acetyltrans_Enzymes"/>
</dbReference>